<proteinExistence type="predicted"/>
<evidence type="ECO:0000313" key="2">
    <source>
        <dbReference type="EMBL" id="MFC4789585.1"/>
    </source>
</evidence>
<keyword evidence="1" id="KW-0812">Transmembrane</keyword>
<sequence>MFPIRLRRLLIVLACYSLSGYGILATLLLVVEGIRHPEPSSVLTLILVYAWAAHLVLSISWIRGKAPHRFWPLSGTMAGICSLGMLPVGLPFVLPSVLLAVYLVRQHYQQS</sequence>
<name>A0ABV9QET3_9BURK</name>
<keyword evidence="3" id="KW-1185">Reference proteome</keyword>
<organism evidence="2 3">
    <name type="scientific">Giesbergeria sinuosa</name>
    <dbReference type="NCBI Taxonomy" id="80883"/>
    <lineage>
        <taxon>Bacteria</taxon>
        <taxon>Pseudomonadati</taxon>
        <taxon>Pseudomonadota</taxon>
        <taxon>Betaproteobacteria</taxon>
        <taxon>Burkholderiales</taxon>
        <taxon>Comamonadaceae</taxon>
        <taxon>Giesbergeria</taxon>
    </lineage>
</organism>
<protein>
    <submittedName>
        <fullName evidence="2">Uncharacterized protein</fullName>
    </submittedName>
</protein>
<evidence type="ECO:0000313" key="3">
    <source>
        <dbReference type="Proteomes" id="UP001596001"/>
    </source>
</evidence>
<dbReference type="RefSeq" id="WP_382433111.1">
    <property type="nucleotide sequence ID" value="NZ_JBHSHJ010000009.1"/>
</dbReference>
<feature type="transmembrane region" description="Helical" evidence="1">
    <location>
        <begin position="83"/>
        <end position="104"/>
    </location>
</feature>
<keyword evidence="1" id="KW-1133">Transmembrane helix</keyword>
<gene>
    <name evidence="2" type="ORF">ACFO6X_11405</name>
</gene>
<comment type="caution">
    <text evidence="2">The sequence shown here is derived from an EMBL/GenBank/DDBJ whole genome shotgun (WGS) entry which is preliminary data.</text>
</comment>
<dbReference type="EMBL" id="JBHSHJ010000009">
    <property type="protein sequence ID" value="MFC4789585.1"/>
    <property type="molecule type" value="Genomic_DNA"/>
</dbReference>
<feature type="transmembrane region" description="Helical" evidence="1">
    <location>
        <begin position="42"/>
        <end position="62"/>
    </location>
</feature>
<dbReference type="Proteomes" id="UP001596001">
    <property type="component" value="Unassembled WGS sequence"/>
</dbReference>
<keyword evidence="1" id="KW-0472">Membrane</keyword>
<reference evidence="3" key="1">
    <citation type="journal article" date="2019" name="Int. J. Syst. Evol. Microbiol.">
        <title>The Global Catalogue of Microorganisms (GCM) 10K type strain sequencing project: providing services to taxonomists for standard genome sequencing and annotation.</title>
        <authorList>
            <consortium name="The Broad Institute Genomics Platform"/>
            <consortium name="The Broad Institute Genome Sequencing Center for Infectious Disease"/>
            <person name="Wu L."/>
            <person name="Ma J."/>
        </authorList>
    </citation>
    <scope>NUCLEOTIDE SEQUENCE [LARGE SCALE GENOMIC DNA]</scope>
    <source>
        <strain evidence="3">CCUG 49452</strain>
    </source>
</reference>
<feature type="transmembrane region" description="Helical" evidence="1">
    <location>
        <begin position="9"/>
        <end position="30"/>
    </location>
</feature>
<accession>A0ABV9QET3</accession>
<evidence type="ECO:0000256" key="1">
    <source>
        <dbReference type="SAM" id="Phobius"/>
    </source>
</evidence>